<name>A0ABY4VYG3_9PROT</name>
<dbReference type="Pfam" id="PF06429">
    <property type="entry name" value="Flg_bbr_C"/>
    <property type="match status" value="1"/>
</dbReference>
<evidence type="ECO:0000256" key="1">
    <source>
        <dbReference type="ARBA" id="ARBA00009677"/>
    </source>
</evidence>
<evidence type="ECO:0000259" key="2">
    <source>
        <dbReference type="Pfam" id="PF06429"/>
    </source>
</evidence>
<reference evidence="3" key="1">
    <citation type="submission" date="2022-06" db="EMBL/GenBank/DDBJ databases">
        <title>Sneathiella actinostolidae sp. nov., isolated from a sea anemonein the Western Pacific Ocean.</title>
        <authorList>
            <person name="Wei M.J."/>
        </authorList>
    </citation>
    <scope>NUCLEOTIDE SEQUENCE</scope>
    <source>
        <strain evidence="3">PHK-P5</strain>
    </source>
</reference>
<dbReference type="RefSeq" id="WP_251932554.1">
    <property type="nucleotide sequence ID" value="NZ_CP098747.1"/>
</dbReference>
<dbReference type="EMBL" id="CP098747">
    <property type="protein sequence ID" value="USG59784.1"/>
    <property type="molecule type" value="Genomic_DNA"/>
</dbReference>
<gene>
    <name evidence="3" type="ORF">NBZ79_11405</name>
</gene>
<evidence type="ECO:0000313" key="3">
    <source>
        <dbReference type="EMBL" id="USG59784.1"/>
    </source>
</evidence>
<accession>A0ABY4VYG3</accession>
<protein>
    <recommendedName>
        <fullName evidence="2">Flagellar basal-body/hook protein C-terminal domain-containing protein</fullName>
    </recommendedName>
</protein>
<evidence type="ECO:0000313" key="4">
    <source>
        <dbReference type="Proteomes" id="UP001056291"/>
    </source>
</evidence>
<dbReference type="Proteomes" id="UP001056291">
    <property type="component" value="Chromosome"/>
</dbReference>
<organism evidence="3 4">
    <name type="scientific">Sneathiella marina</name>
    <dbReference type="NCBI Taxonomy" id="2950108"/>
    <lineage>
        <taxon>Bacteria</taxon>
        <taxon>Pseudomonadati</taxon>
        <taxon>Pseudomonadota</taxon>
        <taxon>Alphaproteobacteria</taxon>
        <taxon>Sneathiellales</taxon>
        <taxon>Sneathiellaceae</taxon>
        <taxon>Sneathiella</taxon>
    </lineage>
</organism>
<dbReference type="InterPro" id="IPR010930">
    <property type="entry name" value="Flg_bb/hook_C_dom"/>
</dbReference>
<keyword evidence="4" id="KW-1185">Reference proteome</keyword>
<proteinExistence type="inferred from homology"/>
<comment type="similarity">
    <text evidence="1">Belongs to the flagella basal body rod proteins family.</text>
</comment>
<sequence>MLSIAGSALSGLHAASKTVEASARNVANYGTVGTPGADGTGKSYDAVEAIQTSGPNGDPTVTIRERNPATVIAYAPQNPLANEEGLIEIPNVDLAEEFVTQNLAMHSYKANLKMFEIWDDMQQAVLDIKT</sequence>
<feature type="domain" description="Flagellar basal-body/hook protein C-terminal" evidence="2">
    <location>
        <begin position="84"/>
        <end position="127"/>
    </location>
</feature>